<evidence type="ECO:0000256" key="1">
    <source>
        <dbReference type="SAM" id="Coils"/>
    </source>
</evidence>
<reference evidence="3" key="1">
    <citation type="journal article" date="2023" name="PhytoFront">
        <title>Draft Genome Resources of Seven Strains of Tilletia horrida, Causal Agent of Kernel Smut of Rice.</title>
        <authorList>
            <person name="Khanal S."/>
            <person name="Antony Babu S."/>
            <person name="Zhou X.G."/>
        </authorList>
    </citation>
    <scope>NUCLEOTIDE SEQUENCE</scope>
    <source>
        <strain evidence="3">TX3</strain>
    </source>
</reference>
<dbReference type="EMBL" id="JAPDMQ010000750">
    <property type="protein sequence ID" value="KAK0520777.1"/>
    <property type="molecule type" value="Genomic_DNA"/>
</dbReference>
<dbReference type="Proteomes" id="UP001176521">
    <property type="component" value="Unassembled WGS sequence"/>
</dbReference>
<accession>A0AAN6G561</accession>
<organism evidence="3 4">
    <name type="scientific">Tilletia horrida</name>
    <dbReference type="NCBI Taxonomy" id="155126"/>
    <lineage>
        <taxon>Eukaryota</taxon>
        <taxon>Fungi</taxon>
        <taxon>Dikarya</taxon>
        <taxon>Basidiomycota</taxon>
        <taxon>Ustilaginomycotina</taxon>
        <taxon>Exobasidiomycetes</taxon>
        <taxon>Tilletiales</taxon>
        <taxon>Tilletiaceae</taxon>
        <taxon>Tilletia</taxon>
    </lineage>
</organism>
<feature type="region of interest" description="Disordered" evidence="2">
    <location>
        <begin position="216"/>
        <end position="272"/>
    </location>
</feature>
<feature type="compositionally biased region" description="Basic and acidic residues" evidence="2">
    <location>
        <begin position="506"/>
        <end position="515"/>
    </location>
</feature>
<feature type="coiled-coil region" evidence="1">
    <location>
        <begin position="541"/>
        <end position="568"/>
    </location>
</feature>
<evidence type="ECO:0000313" key="3">
    <source>
        <dbReference type="EMBL" id="KAK0520777.1"/>
    </source>
</evidence>
<keyword evidence="1" id="KW-0175">Coiled coil</keyword>
<gene>
    <name evidence="3" type="ORF">OC842_006996</name>
</gene>
<comment type="caution">
    <text evidence="3">The sequence shown here is derived from an EMBL/GenBank/DDBJ whole genome shotgun (WGS) entry which is preliminary data.</text>
</comment>
<proteinExistence type="predicted"/>
<feature type="region of interest" description="Disordered" evidence="2">
    <location>
        <begin position="496"/>
        <end position="539"/>
    </location>
</feature>
<evidence type="ECO:0000256" key="2">
    <source>
        <dbReference type="SAM" id="MobiDB-lite"/>
    </source>
</evidence>
<sequence>MTDLPSTVPDAVADTKRLKLKHLSSTLHILVSVEPWTNQDARLRGVLGRDRHKTAASLELDLQPGAGDGLYTKKRRRGKRLNQLCASTAHLLTLQRVLELVLIFFGVHLEGTGGLQCDHAHGLSKKYCSLTYPQDQVSDIVFSREPRLTPNGSATPTIPGDMFQDVTPLQMCQPLWDFVDPVGNENCVVYVRLTDRPRARPGLAQQVLQRLLQAFGKKGKAQGKQSDHAHAVPTTSSEKRRRNDDDEPAVETSSRATKRHVPNGSDAAEGEAGSVQFEQPFEAGKPTQKSFRARLKDWGAGEVCAVLGEQTIVEAAHLLPRRLDDPELAQEALQAVFDVQSTPEPTPGQLHCMPLFARHVLPIPKELVSMYDDEYLGLLLSVQLHKLMDTDYSLMMLCGASVLLGLPTTRTQLACFQPACPTIWYNREDEFDWDDMHQRQLQHEKEVRPRLGHHVPVHKWAALHLHAALSFFQHCMKHCEGTQELIQTLMNDAGPAGEVTSASNEARIESKESIDRPTPATPTSSLASRKAGQPLSASFEHREAESIVNDLLGQYRELQAAFEDDEDDDGGEVLKFHDDITAIIALCTLTTCSGPKLPSSAATTSTLSS</sequence>
<dbReference type="AlphaFoldDB" id="A0AAN6G561"/>
<name>A0AAN6G561_9BASI</name>
<protein>
    <submittedName>
        <fullName evidence="3">Uncharacterized protein</fullName>
    </submittedName>
</protein>
<evidence type="ECO:0000313" key="4">
    <source>
        <dbReference type="Proteomes" id="UP001176521"/>
    </source>
</evidence>
<keyword evidence="4" id="KW-1185">Reference proteome</keyword>